<organism evidence="13 14">
    <name type="scientific">Cystobacter fuscus</name>
    <dbReference type="NCBI Taxonomy" id="43"/>
    <lineage>
        <taxon>Bacteria</taxon>
        <taxon>Pseudomonadati</taxon>
        <taxon>Myxococcota</taxon>
        <taxon>Myxococcia</taxon>
        <taxon>Myxococcales</taxon>
        <taxon>Cystobacterineae</taxon>
        <taxon>Archangiaceae</taxon>
        <taxon>Cystobacter</taxon>
    </lineage>
</organism>
<dbReference type="EMBL" id="CP022098">
    <property type="protein sequence ID" value="ATB41245.1"/>
    <property type="molecule type" value="Genomic_DNA"/>
</dbReference>
<dbReference type="FunFam" id="3.20.20.70:FF:000010">
    <property type="entry name" value="2-isopropylmalate synthase"/>
    <property type="match status" value="1"/>
</dbReference>
<keyword evidence="7 11" id="KW-0808">Transferase</keyword>
<dbReference type="Gene3D" id="3.20.20.70">
    <property type="entry name" value="Aldolase class I"/>
    <property type="match status" value="1"/>
</dbReference>
<proteinExistence type="inferred from homology"/>
<dbReference type="PROSITE" id="PS00815">
    <property type="entry name" value="AIPM_HOMOCIT_SYNTH_1"/>
    <property type="match status" value="1"/>
</dbReference>
<keyword evidence="5 11" id="KW-0432">Leucine biosynthesis</keyword>
<dbReference type="SMART" id="SM00917">
    <property type="entry name" value="LeuA_dimer"/>
    <property type="match status" value="1"/>
</dbReference>
<evidence type="ECO:0000256" key="5">
    <source>
        <dbReference type="ARBA" id="ARBA00022430"/>
    </source>
</evidence>
<evidence type="ECO:0000256" key="6">
    <source>
        <dbReference type="ARBA" id="ARBA00022605"/>
    </source>
</evidence>
<dbReference type="KEGG" id="cfus:CYFUS_006710"/>
<name>A0A250JBG4_9BACT</name>
<dbReference type="PANTHER" id="PTHR10277:SF9">
    <property type="entry name" value="2-ISOPROPYLMALATE SYNTHASE 1, CHLOROPLASTIC-RELATED"/>
    <property type="match status" value="1"/>
</dbReference>
<dbReference type="PANTHER" id="PTHR10277">
    <property type="entry name" value="HOMOCITRATE SYNTHASE-RELATED"/>
    <property type="match status" value="1"/>
</dbReference>
<gene>
    <name evidence="11" type="primary">leuA</name>
    <name evidence="13" type="ORF">CYFUS_006710</name>
</gene>
<comment type="similarity">
    <text evidence="2 11">Belongs to the alpha-IPM synthase/homocitrate synthase family. LeuA type 1 subfamily.</text>
</comment>
<dbReference type="PROSITE" id="PS50991">
    <property type="entry name" value="PYR_CT"/>
    <property type="match status" value="1"/>
</dbReference>
<comment type="pathway">
    <text evidence="1 11">Amino-acid biosynthesis; L-leucine biosynthesis; L-leucine from 3-methyl-2-oxobutanoate: step 1/4.</text>
</comment>
<comment type="function">
    <text evidence="11">Catalyzes the condensation of the acetyl group of acetyl-CoA with 3-methyl-2-oxobutanoate (2-ketoisovalerate) to form 3-carboxy-3-hydroxy-4-methylpentanoate (2-isopropylmalate).</text>
</comment>
<evidence type="ECO:0000313" key="14">
    <source>
        <dbReference type="Proteomes" id="UP000217257"/>
    </source>
</evidence>
<comment type="cofactor">
    <cofactor evidence="11">
        <name>Mn(2+)</name>
        <dbReference type="ChEBI" id="CHEBI:29035"/>
    </cofactor>
</comment>
<dbReference type="CDD" id="cd07940">
    <property type="entry name" value="DRE_TIM_IPMS"/>
    <property type="match status" value="1"/>
</dbReference>
<dbReference type="Pfam" id="PF08502">
    <property type="entry name" value="LeuA_dimer"/>
    <property type="match status" value="1"/>
</dbReference>
<sequence length="526" mass="57860">MSTESTKERVIIFDTTLRDGEQSPGASMNVAQKLQVALALRDLGVDIIELGFPVASQGDFEAVSTVAGRVEGPTLCALARANREDIDRTWEALREAERRRLHVFLATSPLHREFKLKMNQEEVLRRAVESVRYARERFEDVQFSAEDAGRTEPEFLAEVVERVIEAGATTINIPDTVGYTMPAQFSSLIAYLRRHVRGIERVVLSVHCHNDLGLAVANSLAAVVEGARQVECTINGIGERAGNCALEEVVMALRTRHDFFGVRTAIRTERLYPTSRLLSNVTGLQVQRNKAVVGQNAFAHEAGIHQHGVLMHRGTYEIMRAEDVGFTGNSLVLGKHSGRHVLRQRVKELGYQLDGPQIDKLFEEFKQLADHKKEVFDADLEALVQGFIGPREQPAWKLETLSCVSGVGTVPSATVCLEHSDGRRVRDAACGDGPVDAVFKAVERITGQQVRLCRYQVTSVTDGEDAQGHVDLEVESGTRRFRGRAVSTDIIVASARALLEALNRAANTATPLPVSSHDVPSMEVSA</sequence>
<dbReference type="AlphaFoldDB" id="A0A250JBG4"/>
<evidence type="ECO:0000256" key="10">
    <source>
        <dbReference type="ARBA" id="ARBA00023304"/>
    </source>
</evidence>
<evidence type="ECO:0000259" key="12">
    <source>
        <dbReference type="PROSITE" id="PS50991"/>
    </source>
</evidence>
<reference evidence="13 14" key="1">
    <citation type="submission" date="2017-06" db="EMBL/GenBank/DDBJ databases">
        <title>Sequencing and comparative analysis of myxobacterial genomes.</title>
        <authorList>
            <person name="Rupp O."/>
            <person name="Goesmann A."/>
            <person name="Sogaard-Andersen L."/>
        </authorList>
    </citation>
    <scope>NUCLEOTIDE SEQUENCE [LARGE SCALE GENOMIC DNA]</scope>
    <source>
        <strain evidence="13 14">DSM 52655</strain>
    </source>
</reference>
<dbReference type="InterPro" id="IPR050073">
    <property type="entry name" value="2-IPM_HCS-like"/>
</dbReference>
<dbReference type="GO" id="GO:0009098">
    <property type="term" value="P:L-leucine biosynthetic process"/>
    <property type="evidence" value="ECO:0007669"/>
    <property type="project" value="UniProtKB-UniRule"/>
</dbReference>
<dbReference type="Gene3D" id="1.10.238.260">
    <property type="match status" value="1"/>
</dbReference>
<dbReference type="InterPro" id="IPR054691">
    <property type="entry name" value="LeuA/HCS_post-cat"/>
</dbReference>
<dbReference type="Proteomes" id="UP000217257">
    <property type="component" value="Chromosome"/>
</dbReference>
<dbReference type="NCBIfam" id="NF002086">
    <property type="entry name" value="PRK00915.1-3"/>
    <property type="match status" value="1"/>
</dbReference>
<feature type="binding site" evidence="11">
    <location>
        <position position="243"/>
    </location>
    <ligand>
        <name>Mn(2+)</name>
        <dbReference type="ChEBI" id="CHEBI:29035"/>
    </ligand>
</feature>
<dbReference type="SUPFAM" id="SSF51569">
    <property type="entry name" value="Aldolase"/>
    <property type="match status" value="1"/>
</dbReference>
<dbReference type="HAMAP" id="MF_01025">
    <property type="entry name" value="LeuA_type1"/>
    <property type="match status" value="1"/>
</dbReference>
<keyword evidence="6 11" id="KW-0028">Amino-acid biosynthesis</keyword>
<dbReference type="InterPro" id="IPR002034">
    <property type="entry name" value="AIPM/Hcit_synth_CS"/>
</dbReference>
<protein>
    <recommendedName>
        <fullName evidence="4 11">2-isopropylmalate synthase</fullName>
        <ecNumber evidence="3 11">2.3.3.13</ecNumber>
    </recommendedName>
    <alternativeName>
        <fullName evidence="11">Alpha-IPM synthase</fullName>
    </alternativeName>
    <alternativeName>
        <fullName evidence="11">Alpha-isopropylmalate synthase</fullName>
    </alternativeName>
</protein>
<evidence type="ECO:0000256" key="7">
    <source>
        <dbReference type="ARBA" id="ARBA00022679"/>
    </source>
</evidence>
<evidence type="ECO:0000256" key="11">
    <source>
        <dbReference type="HAMAP-Rule" id="MF_01025"/>
    </source>
</evidence>
<dbReference type="PROSITE" id="PS00816">
    <property type="entry name" value="AIPM_HOMOCIT_SYNTH_2"/>
    <property type="match status" value="1"/>
</dbReference>
<comment type="subunit">
    <text evidence="11">Homodimer.</text>
</comment>
<evidence type="ECO:0000256" key="2">
    <source>
        <dbReference type="ARBA" id="ARBA00009396"/>
    </source>
</evidence>
<dbReference type="InterPro" id="IPR036230">
    <property type="entry name" value="LeuA_allosteric_dom_sf"/>
</dbReference>
<dbReference type="InterPro" id="IPR013709">
    <property type="entry name" value="2-isopropylmalate_synth_dimer"/>
</dbReference>
<dbReference type="NCBIfam" id="TIGR00973">
    <property type="entry name" value="leuA_bact"/>
    <property type="match status" value="1"/>
</dbReference>
<feature type="binding site" evidence="11">
    <location>
        <position position="209"/>
    </location>
    <ligand>
        <name>Mn(2+)</name>
        <dbReference type="ChEBI" id="CHEBI:29035"/>
    </ligand>
</feature>
<dbReference type="FunFam" id="1.10.238.260:FF:000001">
    <property type="entry name" value="2-isopropylmalate synthase"/>
    <property type="match status" value="1"/>
</dbReference>
<dbReference type="UniPathway" id="UPA00048">
    <property type="reaction ID" value="UER00070"/>
</dbReference>
<dbReference type="GO" id="GO:0005737">
    <property type="term" value="C:cytoplasm"/>
    <property type="evidence" value="ECO:0007669"/>
    <property type="project" value="UniProtKB-UniRule"/>
</dbReference>
<keyword evidence="8 11" id="KW-0479">Metal-binding</keyword>
<feature type="binding site" evidence="11">
    <location>
        <position position="19"/>
    </location>
    <ligand>
        <name>Mn(2+)</name>
        <dbReference type="ChEBI" id="CHEBI:29035"/>
    </ligand>
</feature>
<evidence type="ECO:0000256" key="4">
    <source>
        <dbReference type="ARBA" id="ARBA00018198"/>
    </source>
</evidence>
<evidence type="ECO:0000313" key="13">
    <source>
        <dbReference type="EMBL" id="ATB41245.1"/>
    </source>
</evidence>
<keyword evidence="10 11" id="KW-0100">Branched-chain amino acid biosynthesis</keyword>
<dbReference type="GO" id="GO:0030145">
    <property type="term" value="F:manganese ion binding"/>
    <property type="evidence" value="ECO:0007669"/>
    <property type="project" value="UniProtKB-UniRule"/>
</dbReference>
<dbReference type="GO" id="GO:0003985">
    <property type="term" value="F:acetyl-CoA C-acetyltransferase activity"/>
    <property type="evidence" value="ECO:0007669"/>
    <property type="project" value="UniProtKB-UniRule"/>
</dbReference>
<dbReference type="Gene3D" id="3.30.160.270">
    <property type="match status" value="1"/>
</dbReference>
<feature type="domain" description="Pyruvate carboxyltransferase" evidence="12">
    <location>
        <begin position="10"/>
        <end position="272"/>
    </location>
</feature>
<dbReference type="InterPro" id="IPR013785">
    <property type="entry name" value="Aldolase_TIM"/>
</dbReference>
<dbReference type="InterPro" id="IPR000891">
    <property type="entry name" value="PYR_CT"/>
</dbReference>
<evidence type="ECO:0000256" key="9">
    <source>
        <dbReference type="ARBA" id="ARBA00023211"/>
    </source>
</evidence>
<dbReference type="InterPro" id="IPR005671">
    <property type="entry name" value="LeuA_bact_synth"/>
</dbReference>
<evidence type="ECO:0000256" key="8">
    <source>
        <dbReference type="ARBA" id="ARBA00022723"/>
    </source>
</evidence>
<keyword evidence="9 11" id="KW-0464">Manganese</keyword>
<evidence type="ECO:0000256" key="1">
    <source>
        <dbReference type="ARBA" id="ARBA00004689"/>
    </source>
</evidence>
<dbReference type="Pfam" id="PF00682">
    <property type="entry name" value="HMGL-like"/>
    <property type="match status" value="1"/>
</dbReference>
<accession>A0A250JBG4</accession>
<feature type="region of interest" description="Regulatory domain" evidence="11">
    <location>
        <begin position="397"/>
        <end position="526"/>
    </location>
</feature>
<evidence type="ECO:0000256" key="3">
    <source>
        <dbReference type="ARBA" id="ARBA00012973"/>
    </source>
</evidence>
<dbReference type="EC" id="2.3.3.13" evidence="3 11"/>
<keyword evidence="11" id="KW-0963">Cytoplasm</keyword>
<comment type="catalytic activity">
    <reaction evidence="11">
        <text>3-methyl-2-oxobutanoate + acetyl-CoA + H2O = (2S)-2-isopropylmalate + CoA + H(+)</text>
        <dbReference type="Rhea" id="RHEA:21524"/>
        <dbReference type="ChEBI" id="CHEBI:1178"/>
        <dbReference type="ChEBI" id="CHEBI:11851"/>
        <dbReference type="ChEBI" id="CHEBI:15377"/>
        <dbReference type="ChEBI" id="CHEBI:15378"/>
        <dbReference type="ChEBI" id="CHEBI:57287"/>
        <dbReference type="ChEBI" id="CHEBI:57288"/>
        <dbReference type="EC" id="2.3.3.13"/>
    </reaction>
</comment>
<feature type="binding site" evidence="11">
    <location>
        <position position="207"/>
    </location>
    <ligand>
        <name>Mn(2+)</name>
        <dbReference type="ChEBI" id="CHEBI:29035"/>
    </ligand>
</feature>
<dbReference type="GO" id="GO:0003852">
    <property type="term" value="F:2-isopropylmalate synthase activity"/>
    <property type="evidence" value="ECO:0007669"/>
    <property type="project" value="UniProtKB-UniRule"/>
</dbReference>
<dbReference type="SUPFAM" id="SSF110921">
    <property type="entry name" value="2-isopropylmalate synthase LeuA, allosteric (dimerisation) domain"/>
    <property type="match status" value="1"/>
</dbReference>
<dbReference type="RefSeq" id="WP_095988999.1">
    <property type="nucleotide sequence ID" value="NZ_CP022098.1"/>
</dbReference>
<dbReference type="Pfam" id="PF22617">
    <property type="entry name" value="HCS_D2"/>
    <property type="match status" value="1"/>
</dbReference>
<dbReference type="FunFam" id="3.30.160.270:FF:000003">
    <property type="entry name" value="2-isopropylmalate synthase"/>
    <property type="match status" value="1"/>
</dbReference>
<dbReference type="NCBIfam" id="NF002085">
    <property type="entry name" value="PRK00915.1-2"/>
    <property type="match status" value="1"/>
</dbReference>